<accession>A0A9J7BK47</accession>
<feature type="transmembrane region" description="Helical" evidence="1">
    <location>
        <begin position="274"/>
        <end position="295"/>
    </location>
</feature>
<keyword evidence="1" id="KW-0472">Membrane</keyword>
<keyword evidence="1" id="KW-1133">Transmembrane helix</keyword>
<feature type="transmembrane region" description="Helical" evidence="1">
    <location>
        <begin position="244"/>
        <end position="262"/>
    </location>
</feature>
<feature type="transmembrane region" description="Helical" evidence="1">
    <location>
        <begin position="340"/>
        <end position="359"/>
    </location>
</feature>
<gene>
    <name evidence="2" type="ORF">MOP44_21010</name>
</gene>
<dbReference type="KEGG" id="orp:MOP44_21010"/>
<keyword evidence="3" id="KW-1185">Reference proteome</keyword>
<evidence type="ECO:0000313" key="3">
    <source>
        <dbReference type="Proteomes" id="UP001059380"/>
    </source>
</evidence>
<proteinExistence type="predicted"/>
<feature type="transmembrane region" description="Helical" evidence="1">
    <location>
        <begin position="114"/>
        <end position="135"/>
    </location>
</feature>
<evidence type="ECO:0000256" key="1">
    <source>
        <dbReference type="SAM" id="Phobius"/>
    </source>
</evidence>
<dbReference type="AlphaFoldDB" id="A0A9J7BK47"/>
<dbReference type="EMBL" id="CP093313">
    <property type="protein sequence ID" value="UWZ83039.1"/>
    <property type="molecule type" value="Genomic_DNA"/>
</dbReference>
<feature type="transmembrane region" description="Helical" evidence="1">
    <location>
        <begin position="141"/>
        <end position="158"/>
    </location>
</feature>
<reference evidence="2" key="1">
    <citation type="submission" date="2021-04" db="EMBL/GenBank/DDBJ databases">
        <title>Phylogenetic analysis of Acidobacteriaceae.</title>
        <authorList>
            <person name="Qiu L."/>
            <person name="Zhang Q."/>
        </authorList>
    </citation>
    <scope>NUCLEOTIDE SEQUENCE</scope>
    <source>
        <strain evidence="2">DSM 25168</strain>
    </source>
</reference>
<organism evidence="2 3">
    <name type="scientific">Occallatibacter riparius</name>
    <dbReference type="NCBI Taxonomy" id="1002689"/>
    <lineage>
        <taxon>Bacteria</taxon>
        <taxon>Pseudomonadati</taxon>
        <taxon>Acidobacteriota</taxon>
        <taxon>Terriglobia</taxon>
        <taxon>Terriglobales</taxon>
        <taxon>Acidobacteriaceae</taxon>
        <taxon>Occallatibacter</taxon>
    </lineage>
</organism>
<sequence>MRLPALPSAILPVAFFSVLGFLVMGYHPGAEDDAVYLAAIKSRLNPALYPHDSAFFKLQMQASVFDTAMAAFVRLTHIPLAWAELLGQLLAIVLIFWASWRILCILFDEIPARWGGLAVLSAMLTLPIAGTALYIADQYLHPRNLATALILLACLRVLERRWITAPLLLTAAILLHPMMGAFGLSFCAFLALTHSPTILAKLNRFTRTPQHALAVLPIGWILKPPPPGWVDAMRPRHCFWLYQWTWYEWLGALAPLILFYALMRWVRARGETPLARFSIAVLLFALFHQAIAMILCGPSALVVLATTEPMRYLQLVYIFLALVGGALLGRSILKAHAARWTIFLLVLNIPMFLVQRHLFAATPHIELPGAPSTNPWLQAFTWIRVNTPPDAYFAAGPQYLAAPAEDMHSFRALAEHSILADDLKDRSVLSKAPALIPEWQRQLNAQQGWDRFQLADFKQLKRNVGVEWLLLDRTPPPGLQCPWSSQQIFVCRIP</sequence>
<dbReference type="RefSeq" id="WP_260792372.1">
    <property type="nucleotide sequence ID" value="NZ_CP093313.1"/>
</dbReference>
<feature type="transmembrane region" description="Helical" evidence="1">
    <location>
        <begin position="85"/>
        <end position="107"/>
    </location>
</feature>
<name>A0A9J7BK47_9BACT</name>
<evidence type="ECO:0000313" key="2">
    <source>
        <dbReference type="EMBL" id="UWZ83039.1"/>
    </source>
</evidence>
<feature type="transmembrane region" description="Helical" evidence="1">
    <location>
        <begin position="165"/>
        <end position="192"/>
    </location>
</feature>
<protein>
    <submittedName>
        <fullName evidence="2">Uncharacterized protein</fullName>
    </submittedName>
</protein>
<dbReference type="Proteomes" id="UP001059380">
    <property type="component" value="Chromosome"/>
</dbReference>
<feature type="transmembrane region" description="Helical" evidence="1">
    <location>
        <begin position="315"/>
        <end position="333"/>
    </location>
</feature>
<feature type="transmembrane region" description="Helical" evidence="1">
    <location>
        <begin position="9"/>
        <end position="27"/>
    </location>
</feature>
<keyword evidence="1" id="KW-0812">Transmembrane</keyword>